<dbReference type="GO" id="GO:0000155">
    <property type="term" value="F:phosphorelay sensor kinase activity"/>
    <property type="evidence" value="ECO:0007669"/>
    <property type="project" value="InterPro"/>
</dbReference>
<keyword evidence="3 11" id="KW-0597">Phosphoprotein</keyword>
<dbReference type="PANTHER" id="PTHR45339">
    <property type="entry name" value="HYBRID SIGNAL TRANSDUCTION HISTIDINE KINASE J"/>
    <property type="match status" value="1"/>
</dbReference>
<keyword evidence="7" id="KW-0067">ATP-binding</keyword>
<evidence type="ECO:0000256" key="8">
    <source>
        <dbReference type="ARBA" id="ARBA00023012"/>
    </source>
</evidence>
<dbReference type="InterPro" id="IPR003594">
    <property type="entry name" value="HATPase_dom"/>
</dbReference>
<dbReference type="PANTHER" id="PTHR45339:SF1">
    <property type="entry name" value="HYBRID SIGNAL TRANSDUCTION HISTIDINE KINASE J"/>
    <property type="match status" value="1"/>
</dbReference>
<dbReference type="CDD" id="cd17546">
    <property type="entry name" value="REC_hyHK_CKI1_RcsC-like"/>
    <property type="match status" value="1"/>
</dbReference>
<keyword evidence="4" id="KW-0808">Transferase</keyword>
<dbReference type="SUPFAM" id="SSF55874">
    <property type="entry name" value="ATPase domain of HSP90 chaperone/DNA topoisomerase II/histidine kinase"/>
    <property type="match status" value="1"/>
</dbReference>
<keyword evidence="16" id="KW-1185">Reference proteome</keyword>
<accession>A0A934S559</accession>
<dbReference type="Gene3D" id="3.30.565.10">
    <property type="entry name" value="Histidine kinase-like ATPase, C-terminal domain"/>
    <property type="match status" value="1"/>
</dbReference>
<dbReference type="PROSITE" id="PS50109">
    <property type="entry name" value="HIS_KIN"/>
    <property type="match status" value="1"/>
</dbReference>
<dbReference type="Pfam" id="PF02518">
    <property type="entry name" value="HATPase_c"/>
    <property type="match status" value="1"/>
</dbReference>
<dbReference type="RefSeq" id="WP_200357792.1">
    <property type="nucleotide sequence ID" value="NZ_JAENIL010000051.1"/>
</dbReference>
<feature type="domain" description="Histidine kinase" evidence="13">
    <location>
        <begin position="126"/>
        <end position="347"/>
    </location>
</feature>
<dbReference type="Proteomes" id="UP000617628">
    <property type="component" value="Unassembled WGS sequence"/>
</dbReference>
<feature type="modified residue" description="4-aspartylphosphate" evidence="11">
    <location>
        <position position="563"/>
    </location>
</feature>
<dbReference type="InterPro" id="IPR003661">
    <property type="entry name" value="HisK_dim/P_dom"/>
</dbReference>
<dbReference type="InterPro" id="IPR001789">
    <property type="entry name" value="Sig_transdc_resp-reg_receiver"/>
</dbReference>
<dbReference type="InterPro" id="IPR005467">
    <property type="entry name" value="His_kinase_dom"/>
</dbReference>
<gene>
    <name evidence="15" type="ORF">JIN87_22025</name>
</gene>
<sequence>MVVESDFLWLLIGLLSVSALSLGAALFKRQKLHIETGRYARLLEQKTEVLEAGLGEAERKVGKLTDQVLDLQADLSLRDLTIDDMDRRAKENSQMGEAMMNILEDSLEARTQAEQANEAKSRFLANMSHEIRTPMNGVLGMMQLLLDTKLDGEQREFATSSYKSAEALLGIINDVLDFSKMEAGKMELDEHRFDLISVFDDLVGLLSGRAIEKGVEFISEIQPDVPSLLIGDSNRLRQVLINLAGNAIKFTLEGSVSIRAVLMKQEDEVVVLRVSVRDTGIGIPREKQDGLFRSFEQVDSSHTRVYGGTGLGLAISKHLVELMGGEIQLESEVGEGSVFYFDLPFRKQPKGVAMSVSLCADLRKKRFLIAKDQEGSVSETLRNHLRSWGCFDVELLKLDPSEDLEKQLSFVTTPFDIVVWDGELDIEKVGLIRRVCGARFPSREIALFGTIGFGKKLEEAVSVRLDGILRYPIRQSQLLGALNAVVERPAQSVAPRPPEDGDLCADSPAPPKGRVLVVDDNKINLKITTRFLHKMGFETLVAENGEEAVAIYQNEGCSLVLMDCQMPVMDGYAATEKIREIEGERTRVPIVALTANVLEGDRSRSIEVGMDDYLTKPLKKADLEAAIQRNLAGRARG</sequence>
<protein>
    <recommendedName>
        <fullName evidence="10">Sensory/regulatory protein RpfC</fullName>
        <ecNumber evidence="2">2.7.13.3</ecNumber>
    </recommendedName>
</protein>
<feature type="coiled-coil region" evidence="12">
    <location>
        <begin position="40"/>
        <end position="74"/>
    </location>
</feature>
<evidence type="ECO:0000313" key="16">
    <source>
        <dbReference type="Proteomes" id="UP000617628"/>
    </source>
</evidence>
<evidence type="ECO:0000256" key="12">
    <source>
        <dbReference type="SAM" id="Coils"/>
    </source>
</evidence>
<proteinExistence type="predicted"/>
<comment type="subunit">
    <text evidence="9">At low DSF concentrations, interacts with RpfF.</text>
</comment>
<evidence type="ECO:0000256" key="1">
    <source>
        <dbReference type="ARBA" id="ARBA00000085"/>
    </source>
</evidence>
<dbReference type="GO" id="GO:0005524">
    <property type="term" value="F:ATP binding"/>
    <property type="evidence" value="ECO:0007669"/>
    <property type="project" value="UniProtKB-KW"/>
</dbReference>
<evidence type="ECO:0000256" key="2">
    <source>
        <dbReference type="ARBA" id="ARBA00012438"/>
    </source>
</evidence>
<dbReference type="Gene3D" id="1.10.287.130">
    <property type="match status" value="1"/>
</dbReference>
<dbReference type="Pfam" id="PF00072">
    <property type="entry name" value="Response_reg"/>
    <property type="match status" value="1"/>
</dbReference>
<keyword evidence="6" id="KW-0418">Kinase</keyword>
<dbReference type="SMART" id="SM00387">
    <property type="entry name" value="HATPase_c"/>
    <property type="match status" value="1"/>
</dbReference>
<comment type="caution">
    <text evidence="15">The sequence shown here is derived from an EMBL/GenBank/DDBJ whole genome shotgun (WGS) entry which is preliminary data.</text>
</comment>
<keyword evidence="5" id="KW-0547">Nucleotide-binding</keyword>
<evidence type="ECO:0000256" key="9">
    <source>
        <dbReference type="ARBA" id="ARBA00064003"/>
    </source>
</evidence>
<evidence type="ECO:0000256" key="6">
    <source>
        <dbReference type="ARBA" id="ARBA00022777"/>
    </source>
</evidence>
<reference evidence="15" key="1">
    <citation type="submission" date="2021-01" db="EMBL/GenBank/DDBJ databases">
        <title>Modified the classification status of verrucomicrobia.</title>
        <authorList>
            <person name="Feng X."/>
        </authorList>
    </citation>
    <scope>NUCLEOTIDE SEQUENCE</scope>
    <source>
        <strain evidence="15">KCTC 13126</strain>
    </source>
</reference>
<name>A0A934S559_9BACT</name>
<keyword evidence="12" id="KW-0175">Coiled coil</keyword>
<dbReference type="CDD" id="cd16922">
    <property type="entry name" value="HATPase_EvgS-ArcB-TorS-like"/>
    <property type="match status" value="1"/>
</dbReference>
<dbReference type="SMART" id="SM00388">
    <property type="entry name" value="HisKA"/>
    <property type="match status" value="1"/>
</dbReference>
<evidence type="ECO:0000256" key="5">
    <source>
        <dbReference type="ARBA" id="ARBA00022741"/>
    </source>
</evidence>
<dbReference type="EMBL" id="JAENIL010000051">
    <property type="protein sequence ID" value="MBK1879579.1"/>
    <property type="molecule type" value="Genomic_DNA"/>
</dbReference>
<dbReference type="InterPro" id="IPR036890">
    <property type="entry name" value="HATPase_C_sf"/>
</dbReference>
<evidence type="ECO:0000259" key="13">
    <source>
        <dbReference type="PROSITE" id="PS50109"/>
    </source>
</evidence>
<dbReference type="InterPro" id="IPR036097">
    <property type="entry name" value="HisK_dim/P_sf"/>
</dbReference>
<dbReference type="InterPro" id="IPR011006">
    <property type="entry name" value="CheY-like_superfamily"/>
</dbReference>
<evidence type="ECO:0000259" key="14">
    <source>
        <dbReference type="PROSITE" id="PS50110"/>
    </source>
</evidence>
<dbReference type="CDD" id="cd00082">
    <property type="entry name" value="HisKA"/>
    <property type="match status" value="1"/>
</dbReference>
<dbReference type="SUPFAM" id="SSF47384">
    <property type="entry name" value="Homodimeric domain of signal transducing histidine kinase"/>
    <property type="match status" value="1"/>
</dbReference>
<dbReference type="Gene3D" id="3.40.50.2300">
    <property type="match status" value="1"/>
</dbReference>
<dbReference type="SMART" id="SM00448">
    <property type="entry name" value="REC"/>
    <property type="match status" value="1"/>
</dbReference>
<dbReference type="AlphaFoldDB" id="A0A934S559"/>
<organism evidence="15 16">
    <name type="scientific">Pelagicoccus mobilis</name>
    <dbReference type="NCBI Taxonomy" id="415221"/>
    <lineage>
        <taxon>Bacteria</taxon>
        <taxon>Pseudomonadati</taxon>
        <taxon>Verrucomicrobiota</taxon>
        <taxon>Opitutia</taxon>
        <taxon>Puniceicoccales</taxon>
        <taxon>Pelagicoccaceae</taxon>
        <taxon>Pelagicoccus</taxon>
    </lineage>
</organism>
<evidence type="ECO:0000256" key="11">
    <source>
        <dbReference type="PROSITE-ProRule" id="PRU00169"/>
    </source>
</evidence>
<dbReference type="Pfam" id="PF00512">
    <property type="entry name" value="HisKA"/>
    <property type="match status" value="1"/>
</dbReference>
<evidence type="ECO:0000256" key="3">
    <source>
        <dbReference type="ARBA" id="ARBA00022553"/>
    </source>
</evidence>
<evidence type="ECO:0000256" key="7">
    <source>
        <dbReference type="ARBA" id="ARBA00022840"/>
    </source>
</evidence>
<feature type="domain" description="Response regulatory" evidence="14">
    <location>
        <begin position="514"/>
        <end position="631"/>
    </location>
</feature>
<dbReference type="EC" id="2.7.13.3" evidence="2"/>
<dbReference type="PRINTS" id="PR00344">
    <property type="entry name" value="BCTRLSENSOR"/>
</dbReference>
<dbReference type="SUPFAM" id="SSF52172">
    <property type="entry name" value="CheY-like"/>
    <property type="match status" value="2"/>
</dbReference>
<keyword evidence="8" id="KW-0902">Two-component regulatory system</keyword>
<comment type="catalytic activity">
    <reaction evidence="1">
        <text>ATP + protein L-histidine = ADP + protein N-phospho-L-histidine.</text>
        <dbReference type="EC" id="2.7.13.3"/>
    </reaction>
</comment>
<evidence type="ECO:0000313" key="15">
    <source>
        <dbReference type="EMBL" id="MBK1879579.1"/>
    </source>
</evidence>
<dbReference type="InterPro" id="IPR004358">
    <property type="entry name" value="Sig_transdc_His_kin-like_C"/>
</dbReference>
<evidence type="ECO:0000256" key="10">
    <source>
        <dbReference type="ARBA" id="ARBA00068150"/>
    </source>
</evidence>
<dbReference type="PROSITE" id="PS50110">
    <property type="entry name" value="RESPONSE_REGULATORY"/>
    <property type="match status" value="1"/>
</dbReference>
<dbReference type="FunFam" id="3.30.565.10:FF:000010">
    <property type="entry name" value="Sensor histidine kinase RcsC"/>
    <property type="match status" value="1"/>
</dbReference>
<dbReference type="FunFam" id="1.10.287.130:FF:000002">
    <property type="entry name" value="Two-component osmosensing histidine kinase"/>
    <property type="match status" value="1"/>
</dbReference>
<evidence type="ECO:0000256" key="4">
    <source>
        <dbReference type="ARBA" id="ARBA00022679"/>
    </source>
</evidence>